<gene>
    <name evidence="2" type="ORF">ACFSVN_05105</name>
</gene>
<sequence length="42" mass="5036">MGSNHDRMAMAMLRRRRLCHQQHHEADPHPHEPAGTLAYRYR</sequence>
<dbReference type="Proteomes" id="UP001597460">
    <property type="component" value="Unassembled WGS sequence"/>
</dbReference>
<organism evidence="2 3">
    <name type="scientific">Gracilimonas halophila</name>
    <dbReference type="NCBI Taxonomy" id="1834464"/>
    <lineage>
        <taxon>Bacteria</taxon>
        <taxon>Pseudomonadati</taxon>
        <taxon>Balneolota</taxon>
        <taxon>Balneolia</taxon>
        <taxon>Balneolales</taxon>
        <taxon>Balneolaceae</taxon>
        <taxon>Gracilimonas</taxon>
    </lineage>
</organism>
<comment type="caution">
    <text evidence="2">The sequence shown here is derived from an EMBL/GenBank/DDBJ whole genome shotgun (WGS) entry which is preliminary data.</text>
</comment>
<feature type="region of interest" description="Disordered" evidence="1">
    <location>
        <begin position="20"/>
        <end position="42"/>
    </location>
</feature>
<dbReference type="EMBL" id="JBHULI010000021">
    <property type="protein sequence ID" value="MFD2531816.1"/>
    <property type="molecule type" value="Genomic_DNA"/>
</dbReference>
<protein>
    <submittedName>
        <fullName evidence="2">Uncharacterized protein</fullName>
    </submittedName>
</protein>
<evidence type="ECO:0000313" key="3">
    <source>
        <dbReference type="Proteomes" id="UP001597460"/>
    </source>
</evidence>
<evidence type="ECO:0000313" key="2">
    <source>
        <dbReference type="EMBL" id="MFD2531816.1"/>
    </source>
</evidence>
<feature type="compositionally biased region" description="Basic and acidic residues" evidence="1">
    <location>
        <begin position="22"/>
        <end position="32"/>
    </location>
</feature>
<keyword evidence="3" id="KW-1185">Reference proteome</keyword>
<proteinExistence type="predicted"/>
<name>A0ABW5JGD3_9BACT</name>
<evidence type="ECO:0000256" key="1">
    <source>
        <dbReference type="SAM" id="MobiDB-lite"/>
    </source>
</evidence>
<reference evidence="3" key="1">
    <citation type="journal article" date="2019" name="Int. J. Syst. Evol. Microbiol.">
        <title>The Global Catalogue of Microorganisms (GCM) 10K type strain sequencing project: providing services to taxonomists for standard genome sequencing and annotation.</title>
        <authorList>
            <consortium name="The Broad Institute Genomics Platform"/>
            <consortium name="The Broad Institute Genome Sequencing Center for Infectious Disease"/>
            <person name="Wu L."/>
            <person name="Ma J."/>
        </authorList>
    </citation>
    <scope>NUCLEOTIDE SEQUENCE [LARGE SCALE GENOMIC DNA]</scope>
    <source>
        <strain evidence="3">KCTC 52042</strain>
    </source>
</reference>
<accession>A0ABW5JGD3</accession>